<sequence>MTSHEIDDPPPQIKSLAAFLLRLYSDQLHSIALSPDSKLHYPLYVDFAELMDDDPPLAQSVFSQPAEHLRFFDDAAVWAHKIVLGDLKGCRGGIEKKFIHVRINVAGSPLECPGLLCFSSHSRVLILCFCGPILLVLLDDFEFDVCFCVWLETFPRIGRVRVKHRGILLTLKGTVIRSGAIKMYEGERWYMCQKCKHKFLVYPELEARNSISLPSFCPSQRSKPCEGTKFKELEDSIIRHDYQEIKIQENTQVLGVGAIPRSIPVILKDDLVDVVKAGDDVIVTGILTAKWSPDFKDVRCDLDPVLIANNLRRTNELKSDIDIPDDVIMKFKQFWLDFKDTPLKGRNAILQGICPQVFGLFTVKLAVALTLIGGVQHVDDSGTKVRGESHLLLVGDPGEWMLEAGALVLADGGICCIDEFDSMREHDRSTIHEAMEQQTISVAKAGLVTTLSTRTIVFGATNPKGNYDPDQSLSVNTTLSGPLLSRFDIVLVLLDTKNPEWDVVVSSHILAQSESDKGKHDDDIANIWPLPMLQRYIHFVKGYFRPTLTKEAEKVISSYYQLQRKSATQNAARTTVRMLESLIRLAQAHARLMFRNEVTRLDAITAILCIESSMTTSAIVDSVGNALHSNFTENPDEECILSHSFCMHDHPYKPACSNSLQVLHVSAFKQTSTCLQPWQQKGIGLSIISVSSPKTTSH</sequence>
<evidence type="ECO:0000256" key="12">
    <source>
        <dbReference type="ARBA" id="ARBA00047995"/>
    </source>
</evidence>
<keyword evidence="4" id="KW-0547">Nucleotide-binding</keyword>
<dbReference type="PROSITE" id="PS00847">
    <property type="entry name" value="MCM_1"/>
    <property type="match status" value="1"/>
</dbReference>
<keyword evidence="10" id="KW-0234">DNA repair</keyword>
<dbReference type="Proteomes" id="UP000516437">
    <property type="component" value="Chromosome 7"/>
</dbReference>
<proteinExistence type="inferred from homology"/>
<dbReference type="PANTHER" id="PTHR11630:SF48">
    <property type="entry name" value="DNA HELICASE MCM9"/>
    <property type="match status" value="1"/>
</dbReference>
<comment type="caution">
    <text evidence="14">The sequence shown here is derived from an EMBL/GenBank/DDBJ whole genome shotgun (WGS) entry which is preliminary data.</text>
</comment>
<dbReference type="GO" id="GO:0042555">
    <property type="term" value="C:MCM complex"/>
    <property type="evidence" value="ECO:0007669"/>
    <property type="project" value="TreeGrafter"/>
</dbReference>
<keyword evidence="7 14" id="KW-0347">Helicase</keyword>
<dbReference type="InterPro" id="IPR012340">
    <property type="entry name" value="NA-bd_OB-fold"/>
</dbReference>
<protein>
    <recommendedName>
        <fullName evidence="3">DNA helicase</fullName>
        <ecNumber evidence="3">3.6.4.12</ecNumber>
    </recommendedName>
</protein>
<dbReference type="GO" id="GO:0000724">
    <property type="term" value="P:double-strand break repair via homologous recombination"/>
    <property type="evidence" value="ECO:0007669"/>
    <property type="project" value="TreeGrafter"/>
</dbReference>
<dbReference type="InterPro" id="IPR001208">
    <property type="entry name" value="MCM_dom"/>
</dbReference>
<dbReference type="InterPro" id="IPR058768">
    <property type="entry name" value="MCM9_N"/>
</dbReference>
<dbReference type="PROSITE" id="PS50051">
    <property type="entry name" value="MCM_2"/>
    <property type="match status" value="1"/>
</dbReference>
<dbReference type="GO" id="GO:0003697">
    <property type="term" value="F:single-stranded DNA binding"/>
    <property type="evidence" value="ECO:0007669"/>
    <property type="project" value="TreeGrafter"/>
</dbReference>
<dbReference type="PANTHER" id="PTHR11630">
    <property type="entry name" value="DNA REPLICATION LICENSING FACTOR MCM FAMILY MEMBER"/>
    <property type="match status" value="1"/>
</dbReference>
<dbReference type="Gene3D" id="2.40.50.140">
    <property type="entry name" value="Nucleic acid-binding proteins"/>
    <property type="match status" value="1"/>
</dbReference>
<name>A0A6A1V2A2_9ROSI</name>
<dbReference type="Gene3D" id="3.40.50.300">
    <property type="entry name" value="P-loop containing nucleotide triphosphate hydrolases"/>
    <property type="match status" value="2"/>
</dbReference>
<evidence type="ECO:0000256" key="6">
    <source>
        <dbReference type="ARBA" id="ARBA00022801"/>
    </source>
</evidence>
<comment type="catalytic activity">
    <reaction evidence="12">
        <text>ATP + H2O = ADP + phosphate + H(+)</text>
        <dbReference type="Rhea" id="RHEA:13065"/>
        <dbReference type="ChEBI" id="CHEBI:15377"/>
        <dbReference type="ChEBI" id="CHEBI:15378"/>
        <dbReference type="ChEBI" id="CHEBI:30616"/>
        <dbReference type="ChEBI" id="CHEBI:43474"/>
        <dbReference type="ChEBI" id="CHEBI:456216"/>
        <dbReference type="EC" id="3.6.4.12"/>
    </reaction>
</comment>
<keyword evidence="9" id="KW-0238">DNA-binding</keyword>
<dbReference type="GO" id="GO:0005524">
    <property type="term" value="F:ATP binding"/>
    <property type="evidence" value="ECO:0007669"/>
    <property type="project" value="UniProtKB-KW"/>
</dbReference>
<comment type="subcellular location">
    <subcellularLocation>
        <location evidence="1">Nucleus</location>
    </subcellularLocation>
</comment>
<dbReference type="InterPro" id="IPR033762">
    <property type="entry name" value="MCM_OB"/>
</dbReference>
<dbReference type="SUPFAM" id="SSF50249">
    <property type="entry name" value="Nucleic acid-binding proteins"/>
    <property type="match status" value="1"/>
</dbReference>
<evidence type="ECO:0000313" key="14">
    <source>
        <dbReference type="EMBL" id="KAB1206829.1"/>
    </source>
</evidence>
<dbReference type="EC" id="3.6.4.12" evidence="3"/>
<dbReference type="Gene3D" id="2.20.28.10">
    <property type="match status" value="1"/>
</dbReference>
<evidence type="ECO:0000259" key="13">
    <source>
        <dbReference type="PROSITE" id="PS50051"/>
    </source>
</evidence>
<gene>
    <name evidence="14" type="ORF">CJ030_MR7G008255</name>
</gene>
<keyword evidence="6" id="KW-0378">Hydrolase</keyword>
<evidence type="ECO:0000256" key="11">
    <source>
        <dbReference type="ARBA" id="ARBA00023242"/>
    </source>
</evidence>
<dbReference type="InterPro" id="IPR027417">
    <property type="entry name" value="P-loop_NTPase"/>
</dbReference>
<keyword evidence="8" id="KW-0067">ATP-binding</keyword>
<dbReference type="SMART" id="SM00350">
    <property type="entry name" value="MCM"/>
    <property type="match status" value="1"/>
</dbReference>
<evidence type="ECO:0000256" key="8">
    <source>
        <dbReference type="ARBA" id="ARBA00022840"/>
    </source>
</evidence>
<comment type="similarity">
    <text evidence="2">Belongs to the MCM family.</text>
</comment>
<dbReference type="EMBL" id="RXIC02000025">
    <property type="protein sequence ID" value="KAB1206829.1"/>
    <property type="molecule type" value="Genomic_DNA"/>
</dbReference>
<evidence type="ECO:0000256" key="5">
    <source>
        <dbReference type="ARBA" id="ARBA00022763"/>
    </source>
</evidence>
<accession>A0A6A1V2A2</accession>
<dbReference type="AlphaFoldDB" id="A0A6A1V2A2"/>
<dbReference type="GO" id="GO:0017116">
    <property type="term" value="F:single-stranded DNA helicase activity"/>
    <property type="evidence" value="ECO:0007669"/>
    <property type="project" value="TreeGrafter"/>
</dbReference>
<feature type="domain" description="MCM C-terminal AAA(+) ATPase" evidence="13">
    <location>
        <begin position="345"/>
        <end position="509"/>
    </location>
</feature>
<evidence type="ECO:0000313" key="15">
    <source>
        <dbReference type="Proteomes" id="UP000516437"/>
    </source>
</evidence>
<dbReference type="SUPFAM" id="SSF52540">
    <property type="entry name" value="P-loop containing nucleoside triphosphate hydrolases"/>
    <property type="match status" value="1"/>
</dbReference>
<dbReference type="InterPro" id="IPR031327">
    <property type="entry name" value="MCM"/>
</dbReference>
<evidence type="ECO:0000256" key="4">
    <source>
        <dbReference type="ARBA" id="ARBA00022741"/>
    </source>
</evidence>
<dbReference type="GO" id="GO:0000347">
    <property type="term" value="C:THO complex"/>
    <property type="evidence" value="ECO:0007669"/>
    <property type="project" value="UniProtKB-ARBA"/>
</dbReference>
<dbReference type="Pfam" id="PF17207">
    <property type="entry name" value="MCM_OB"/>
    <property type="match status" value="1"/>
</dbReference>
<dbReference type="Pfam" id="PF26066">
    <property type="entry name" value="MCM9_N"/>
    <property type="match status" value="1"/>
</dbReference>
<dbReference type="Pfam" id="PF17855">
    <property type="entry name" value="MCM_lid"/>
    <property type="match status" value="1"/>
</dbReference>
<evidence type="ECO:0000256" key="10">
    <source>
        <dbReference type="ARBA" id="ARBA00023204"/>
    </source>
</evidence>
<keyword evidence="5" id="KW-0227">DNA damage</keyword>
<evidence type="ECO:0000256" key="9">
    <source>
        <dbReference type="ARBA" id="ARBA00023125"/>
    </source>
</evidence>
<keyword evidence="11" id="KW-0539">Nucleus</keyword>
<evidence type="ECO:0000256" key="2">
    <source>
        <dbReference type="ARBA" id="ARBA00008010"/>
    </source>
</evidence>
<dbReference type="GO" id="GO:0016787">
    <property type="term" value="F:hydrolase activity"/>
    <property type="evidence" value="ECO:0007669"/>
    <property type="project" value="UniProtKB-KW"/>
</dbReference>
<dbReference type="Pfam" id="PF00493">
    <property type="entry name" value="MCM"/>
    <property type="match status" value="1"/>
</dbReference>
<dbReference type="GO" id="GO:0006260">
    <property type="term" value="P:DNA replication"/>
    <property type="evidence" value="ECO:0007669"/>
    <property type="project" value="InterPro"/>
</dbReference>
<evidence type="ECO:0000256" key="3">
    <source>
        <dbReference type="ARBA" id="ARBA00012551"/>
    </source>
</evidence>
<reference evidence="14 15" key="1">
    <citation type="journal article" date="2019" name="Plant Biotechnol. J.">
        <title>The red bayberry genome and genetic basis of sex determination.</title>
        <authorList>
            <person name="Jia H.M."/>
            <person name="Jia H.J."/>
            <person name="Cai Q.L."/>
            <person name="Wang Y."/>
            <person name="Zhao H.B."/>
            <person name="Yang W.F."/>
            <person name="Wang G.Y."/>
            <person name="Li Y.H."/>
            <person name="Zhan D.L."/>
            <person name="Shen Y.T."/>
            <person name="Niu Q.F."/>
            <person name="Chang L."/>
            <person name="Qiu J."/>
            <person name="Zhao L."/>
            <person name="Xie H.B."/>
            <person name="Fu W.Y."/>
            <person name="Jin J."/>
            <person name="Li X.W."/>
            <person name="Jiao Y."/>
            <person name="Zhou C.C."/>
            <person name="Tu T."/>
            <person name="Chai C.Y."/>
            <person name="Gao J.L."/>
            <person name="Fan L.J."/>
            <person name="van de Weg E."/>
            <person name="Wang J.Y."/>
            <person name="Gao Z.S."/>
        </authorList>
    </citation>
    <scope>NUCLEOTIDE SEQUENCE [LARGE SCALE GENOMIC DNA]</scope>
    <source>
        <tissue evidence="14">Leaves</tissue>
    </source>
</reference>
<dbReference type="InterPro" id="IPR041562">
    <property type="entry name" value="MCM_lid"/>
</dbReference>
<dbReference type="InterPro" id="IPR018525">
    <property type="entry name" value="MCM_CS"/>
</dbReference>
<evidence type="ECO:0000256" key="1">
    <source>
        <dbReference type="ARBA" id="ARBA00004123"/>
    </source>
</evidence>
<evidence type="ECO:0000256" key="7">
    <source>
        <dbReference type="ARBA" id="ARBA00022806"/>
    </source>
</evidence>
<keyword evidence="15" id="KW-1185">Reference proteome</keyword>
<organism evidence="14 15">
    <name type="scientific">Morella rubra</name>
    <name type="common">Chinese bayberry</name>
    <dbReference type="NCBI Taxonomy" id="262757"/>
    <lineage>
        <taxon>Eukaryota</taxon>
        <taxon>Viridiplantae</taxon>
        <taxon>Streptophyta</taxon>
        <taxon>Embryophyta</taxon>
        <taxon>Tracheophyta</taxon>
        <taxon>Spermatophyta</taxon>
        <taxon>Magnoliopsida</taxon>
        <taxon>eudicotyledons</taxon>
        <taxon>Gunneridae</taxon>
        <taxon>Pentapetalae</taxon>
        <taxon>rosids</taxon>
        <taxon>fabids</taxon>
        <taxon>Fagales</taxon>
        <taxon>Myricaceae</taxon>
        <taxon>Morella</taxon>
    </lineage>
</organism>
<dbReference type="OrthoDB" id="271325at2759"/>